<name>A0A3S5CNV5_9PLAT</name>
<dbReference type="Proteomes" id="UP000784294">
    <property type="component" value="Unassembled WGS sequence"/>
</dbReference>
<comment type="caution">
    <text evidence="1">The sequence shown here is derived from an EMBL/GenBank/DDBJ whole genome shotgun (WGS) entry which is preliminary data.</text>
</comment>
<evidence type="ECO:0000313" key="2">
    <source>
        <dbReference type="Proteomes" id="UP000784294"/>
    </source>
</evidence>
<organism evidence="1 2">
    <name type="scientific">Protopolystoma xenopodis</name>
    <dbReference type="NCBI Taxonomy" id="117903"/>
    <lineage>
        <taxon>Eukaryota</taxon>
        <taxon>Metazoa</taxon>
        <taxon>Spiralia</taxon>
        <taxon>Lophotrochozoa</taxon>
        <taxon>Platyhelminthes</taxon>
        <taxon>Monogenea</taxon>
        <taxon>Polyopisthocotylea</taxon>
        <taxon>Polystomatidea</taxon>
        <taxon>Polystomatidae</taxon>
        <taxon>Protopolystoma</taxon>
    </lineage>
</organism>
<reference evidence="1" key="1">
    <citation type="submission" date="2018-11" db="EMBL/GenBank/DDBJ databases">
        <authorList>
            <consortium name="Pathogen Informatics"/>
        </authorList>
    </citation>
    <scope>NUCLEOTIDE SEQUENCE</scope>
</reference>
<proteinExistence type="predicted"/>
<dbReference type="AlphaFoldDB" id="A0A3S5CNV5"/>
<sequence length="116" mass="12764">MLAGSLLLRGVGGDGLYPRRISRLSQPTIEGGFRDKHTSVSTLTDTHRFAGLIIPHPGRTDDFINLPHLMPPGYTLLRTPSIRWVHSMFPTELASRWCRCKSVRAGGITGAVRVGE</sequence>
<dbReference type="EMBL" id="CAAALY010251591">
    <property type="protein sequence ID" value="VEL36173.1"/>
    <property type="molecule type" value="Genomic_DNA"/>
</dbReference>
<keyword evidence="2" id="KW-1185">Reference proteome</keyword>
<protein>
    <submittedName>
        <fullName evidence="1">Uncharacterized protein</fullName>
    </submittedName>
</protein>
<accession>A0A3S5CNV5</accession>
<evidence type="ECO:0000313" key="1">
    <source>
        <dbReference type="EMBL" id="VEL36173.1"/>
    </source>
</evidence>
<gene>
    <name evidence="1" type="ORF">PXEA_LOCUS29613</name>
</gene>